<gene>
    <name evidence="2" type="ORF">NEMVEDRAFT_v1g244537</name>
</gene>
<sequence length="177" mass="20054">MASDSSSCKRKVVLALDGSVNSMRAYQWYWDNIYQEGDLLLVIHAFELPTMPAAPYPYGFAYYEEWSSLVQKADDEAKHLLEDCGRKCQEKICSIDPEKKKNIHFKLFKETGKPGEVVCKFAQDENAHLIIMGSRGLGTLRRTFLGSNSDYCVHHAHIPVAVVPPPPEHEESQSHKD</sequence>
<dbReference type="Pfam" id="PF00582">
    <property type="entry name" value="Usp"/>
    <property type="match status" value="1"/>
</dbReference>
<proteinExistence type="predicted"/>
<dbReference type="SUPFAM" id="SSF52402">
    <property type="entry name" value="Adenine nucleotide alpha hydrolases-like"/>
    <property type="match status" value="1"/>
</dbReference>
<protein>
    <recommendedName>
        <fullName evidence="1">UspA domain-containing protein</fullName>
    </recommendedName>
</protein>
<dbReference type="EMBL" id="DS469632">
    <property type="protein sequence ID" value="EDO38142.1"/>
    <property type="molecule type" value="Genomic_DNA"/>
</dbReference>
<dbReference type="OMA" id="CAKHVEC"/>
<dbReference type="PhylomeDB" id="A7SDN9"/>
<dbReference type="STRING" id="45351.A7SDN9"/>
<dbReference type="InterPro" id="IPR006016">
    <property type="entry name" value="UspA"/>
</dbReference>
<dbReference type="PANTHER" id="PTHR46989:SF3">
    <property type="entry name" value="USPA DOMAIN-CONTAINING PROTEIN"/>
    <property type="match status" value="1"/>
</dbReference>
<dbReference type="KEGG" id="nve:5509695"/>
<accession>A7SDN9</accession>
<organism evidence="2 3">
    <name type="scientific">Nematostella vectensis</name>
    <name type="common">Starlet sea anemone</name>
    <dbReference type="NCBI Taxonomy" id="45351"/>
    <lineage>
        <taxon>Eukaryota</taxon>
        <taxon>Metazoa</taxon>
        <taxon>Cnidaria</taxon>
        <taxon>Anthozoa</taxon>
        <taxon>Hexacorallia</taxon>
        <taxon>Actiniaria</taxon>
        <taxon>Edwardsiidae</taxon>
        <taxon>Nematostella</taxon>
    </lineage>
</organism>
<dbReference type="HOGENOM" id="CLU_049301_9_2_1"/>
<dbReference type="Gene3D" id="3.40.50.620">
    <property type="entry name" value="HUPs"/>
    <property type="match status" value="1"/>
</dbReference>
<dbReference type="PRINTS" id="PR01438">
    <property type="entry name" value="UNVRSLSTRESS"/>
</dbReference>
<dbReference type="InterPro" id="IPR014729">
    <property type="entry name" value="Rossmann-like_a/b/a_fold"/>
</dbReference>
<evidence type="ECO:0000259" key="1">
    <source>
        <dbReference type="Pfam" id="PF00582"/>
    </source>
</evidence>
<dbReference type="InterPro" id="IPR006015">
    <property type="entry name" value="Universal_stress_UspA"/>
</dbReference>
<dbReference type="Proteomes" id="UP000001593">
    <property type="component" value="Unassembled WGS sequence"/>
</dbReference>
<dbReference type="OrthoDB" id="843225at2759"/>
<dbReference type="PANTHER" id="PTHR46989">
    <property type="entry name" value="USP DOMAIN-CONTAINING PROTEIN"/>
    <property type="match status" value="1"/>
</dbReference>
<evidence type="ECO:0000313" key="3">
    <source>
        <dbReference type="Proteomes" id="UP000001593"/>
    </source>
</evidence>
<dbReference type="CDD" id="cd23659">
    <property type="entry name" value="USP_At3g01520-like"/>
    <property type="match status" value="1"/>
</dbReference>
<dbReference type="eggNOG" id="ENOG502RXWD">
    <property type="taxonomic scope" value="Eukaryota"/>
</dbReference>
<feature type="domain" description="UspA" evidence="1">
    <location>
        <begin position="10"/>
        <end position="164"/>
    </location>
</feature>
<keyword evidence="3" id="KW-1185">Reference proteome</keyword>
<dbReference type="AlphaFoldDB" id="A7SDN9"/>
<name>A7SDN9_NEMVE</name>
<reference evidence="2 3" key="1">
    <citation type="journal article" date="2007" name="Science">
        <title>Sea anemone genome reveals ancestral eumetazoan gene repertoire and genomic organization.</title>
        <authorList>
            <person name="Putnam N.H."/>
            <person name="Srivastava M."/>
            <person name="Hellsten U."/>
            <person name="Dirks B."/>
            <person name="Chapman J."/>
            <person name="Salamov A."/>
            <person name="Terry A."/>
            <person name="Shapiro H."/>
            <person name="Lindquist E."/>
            <person name="Kapitonov V.V."/>
            <person name="Jurka J."/>
            <person name="Genikhovich G."/>
            <person name="Grigoriev I.V."/>
            <person name="Lucas S.M."/>
            <person name="Steele R.E."/>
            <person name="Finnerty J.R."/>
            <person name="Technau U."/>
            <person name="Martindale M.Q."/>
            <person name="Rokhsar D.S."/>
        </authorList>
    </citation>
    <scope>NUCLEOTIDE SEQUENCE [LARGE SCALE GENOMIC DNA]</scope>
    <source>
        <strain evidence="3">CH2 X CH6</strain>
    </source>
</reference>
<dbReference type="InParanoid" id="A7SDN9"/>
<evidence type="ECO:0000313" key="2">
    <source>
        <dbReference type="EMBL" id="EDO38142.1"/>
    </source>
</evidence>